<keyword evidence="4" id="KW-1185">Reference proteome</keyword>
<reference evidence="3 4" key="1">
    <citation type="journal article" date="2013" name="ISME J.">
        <title>Metabolic model for the filamentous 'Candidatus Microthrix parvicella' based on genomic and metagenomic analyses.</title>
        <authorList>
            <person name="Jon McIlroy S."/>
            <person name="Kristiansen R."/>
            <person name="Albertsen M."/>
            <person name="Michael Karst S."/>
            <person name="Rossetti S."/>
            <person name="Lund Nielsen J."/>
            <person name="Tandoi V."/>
            <person name="James Seviour R."/>
            <person name="Nielsen P.H."/>
        </authorList>
    </citation>
    <scope>NUCLEOTIDE SEQUENCE [LARGE SCALE GENOMIC DNA]</scope>
    <source>
        <strain evidence="3 4">RN1</strain>
    </source>
</reference>
<dbReference type="InterPro" id="IPR002877">
    <property type="entry name" value="RNA_MeTrfase_FtsJ_dom"/>
</dbReference>
<sequence>MVRRGLAVDAVAAASLVAAGRVLVGGAPALTPKRLTDDGEPVRVLELRAFVGRGGDKLDGALVALALAVNGRRVLDVGSSTGGFTDCLLQRGADAVVAIDVGTHQLSQSLRDDERVTVLEQTDIRSVQADSLGGRFGLVTVDVSFISLGAIMRALAGLMKPDGDLLVLVKPQFEVARSDASRGRGVIRSPKLWTEALESVVEAAGEHGLTPLGATVSGVRGAKGNTEFFVRLGLPGNARTASPSGWMKDLVESAGGDENE</sequence>
<dbReference type="OrthoDB" id="9784736at2"/>
<dbReference type="GO" id="GO:0003723">
    <property type="term" value="F:RNA binding"/>
    <property type="evidence" value="ECO:0007669"/>
    <property type="project" value="UniProtKB-KW"/>
</dbReference>
<evidence type="ECO:0000313" key="3">
    <source>
        <dbReference type="EMBL" id="CCM63731.1"/>
    </source>
</evidence>
<keyword evidence="3" id="KW-0808">Transferase</keyword>
<name>R4Z370_9ACTN</name>
<dbReference type="InterPro" id="IPR029063">
    <property type="entry name" value="SAM-dependent_MTases_sf"/>
</dbReference>
<evidence type="ECO:0000259" key="2">
    <source>
        <dbReference type="Pfam" id="PF01728"/>
    </source>
</evidence>
<feature type="domain" description="Ribosomal RNA methyltransferase FtsJ" evidence="2">
    <location>
        <begin position="50"/>
        <end position="233"/>
    </location>
</feature>
<protein>
    <submittedName>
        <fullName evidence="3">Predicted rRNA methylase</fullName>
    </submittedName>
</protein>
<accession>R4Z370</accession>
<dbReference type="InterPro" id="IPR047048">
    <property type="entry name" value="TlyA"/>
</dbReference>
<proteinExistence type="predicted"/>
<dbReference type="PANTHER" id="PTHR32319:SF0">
    <property type="entry name" value="BACTERIAL HEMOLYSIN-LIKE PROTEIN"/>
    <property type="match status" value="1"/>
</dbReference>
<dbReference type="eggNOG" id="COG1189">
    <property type="taxonomic scope" value="Bacteria"/>
</dbReference>
<evidence type="ECO:0000313" key="4">
    <source>
        <dbReference type="Proteomes" id="UP000018291"/>
    </source>
</evidence>
<dbReference type="Pfam" id="PF01728">
    <property type="entry name" value="FtsJ"/>
    <property type="match status" value="1"/>
</dbReference>
<dbReference type="SUPFAM" id="SSF53335">
    <property type="entry name" value="S-adenosyl-L-methionine-dependent methyltransferases"/>
    <property type="match status" value="1"/>
</dbReference>
<comment type="caution">
    <text evidence="3">The sequence shown here is derived from an EMBL/GenBank/DDBJ whole genome shotgun (WGS) entry which is preliminary data.</text>
</comment>
<dbReference type="Gene3D" id="3.40.50.150">
    <property type="entry name" value="Vaccinia Virus protein VP39"/>
    <property type="match status" value="1"/>
</dbReference>
<dbReference type="GO" id="GO:0008168">
    <property type="term" value="F:methyltransferase activity"/>
    <property type="evidence" value="ECO:0007669"/>
    <property type="project" value="UniProtKB-KW"/>
</dbReference>
<gene>
    <name evidence="3" type="ORF">BN381_290090</name>
</gene>
<dbReference type="EMBL" id="CANL01000022">
    <property type="protein sequence ID" value="CCM63731.1"/>
    <property type="molecule type" value="Genomic_DNA"/>
</dbReference>
<organism evidence="3 4">
    <name type="scientific">Candidatus Neomicrothrix parvicella RN1</name>
    <dbReference type="NCBI Taxonomy" id="1229780"/>
    <lineage>
        <taxon>Bacteria</taxon>
        <taxon>Bacillati</taxon>
        <taxon>Actinomycetota</taxon>
        <taxon>Acidimicrobiia</taxon>
        <taxon>Acidimicrobiales</taxon>
        <taxon>Microthrixaceae</taxon>
        <taxon>Candidatus Neomicrothrix</taxon>
    </lineage>
</organism>
<dbReference type="PANTHER" id="PTHR32319">
    <property type="entry name" value="BACTERIAL HEMOLYSIN-LIKE PROTEIN"/>
    <property type="match status" value="1"/>
</dbReference>
<dbReference type="Proteomes" id="UP000018291">
    <property type="component" value="Unassembled WGS sequence"/>
</dbReference>
<keyword evidence="3" id="KW-0489">Methyltransferase</keyword>
<dbReference type="CDD" id="cd02440">
    <property type="entry name" value="AdoMet_MTases"/>
    <property type="match status" value="1"/>
</dbReference>
<evidence type="ECO:0000256" key="1">
    <source>
        <dbReference type="ARBA" id="ARBA00022884"/>
    </source>
</evidence>
<keyword evidence="1" id="KW-0694">RNA-binding</keyword>
<dbReference type="AlphaFoldDB" id="R4Z370"/>
<dbReference type="STRING" id="1229780.BN381_290090"/>
<dbReference type="HOGENOM" id="CLU_058015_1_0_11"/>
<dbReference type="GO" id="GO:0032259">
    <property type="term" value="P:methylation"/>
    <property type="evidence" value="ECO:0007669"/>
    <property type="project" value="UniProtKB-KW"/>
</dbReference>